<dbReference type="Proteomes" id="UP000000628">
    <property type="component" value="Chromosome"/>
</dbReference>
<evidence type="ECO:0000313" key="2">
    <source>
        <dbReference type="EMBL" id="ACV09931.1"/>
    </source>
</evidence>
<dbReference type="AlphaFoldDB" id="C7R1F8"/>
<name>C7R1F8_JONDD</name>
<sequence length="67" mass="7719">MTRAHVKRPVWAWHCDRCGVASGDFAYNQQYLPTPDEMRARGWYIAEKWGDLCAHCSQTPPIEEPPS</sequence>
<dbReference type="HOGENOM" id="CLU_2806721_0_0_11"/>
<evidence type="ECO:0000313" key="1">
    <source>
        <dbReference type="EMBL" id="ACV09793.1"/>
    </source>
</evidence>
<accession>C7R1F8</accession>
<keyword evidence="3" id="KW-1185">Reference proteome</keyword>
<dbReference type="STRING" id="471856.Jden_2156"/>
<reference evidence="1" key="2">
    <citation type="submission" date="2009-08" db="EMBL/GenBank/DDBJ databases">
        <title>The complete genome of Jonesia denitrificans DSM 20603.</title>
        <authorList>
            <consortium name="US DOE Joint Genome Institute (JGI-PGF)"/>
            <person name="Lucas S."/>
            <person name="Copeland A."/>
            <person name="Lapidus A."/>
            <person name="Glavina del Rio T."/>
            <person name="Dalin E."/>
            <person name="Tice H."/>
            <person name="Bruce D."/>
            <person name="Goodwin L."/>
            <person name="Pitluck S."/>
            <person name="Kyrpides N."/>
            <person name="Mavromatis K."/>
            <person name="Ivanova N."/>
            <person name="Ovchinnikova G."/>
            <person name="Saunders E."/>
            <person name="Brettin T."/>
            <person name="Detter J.C."/>
            <person name="Han C."/>
            <person name="Larimer F."/>
            <person name="Land M."/>
            <person name="Hauser L."/>
            <person name="Markowitz V."/>
            <person name="Cheng J.-F."/>
            <person name="Hugenholtz P."/>
            <person name="Woyke T."/>
            <person name="Wu D."/>
            <person name="Pukall R."/>
            <person name="Klenk H.-P."/>
            <person name="Eisen J.A."/>
        </authorList>
    </citation>
    <scope>NUCLEOTIDE SEQUENCE</scope>
    <source>
        <strain>DSM 20603</strain>
    </source>
</reference>
<protein>
    <submittedName>
        <fullName evidence="1">Uncharacterized protein</fullName>
    </submittedName>
</protein>
<dbReference type="EMBL" id="CP001706">
    <property type="protein sequence ID" value="ACV09931.1"/>
    <property type="molecule type" value="Genomic_DNA"/>
</dbReference>
<evidence type="ECO:0000313" key="3">
    <source>
        <dbReference type="Proteomes" id="UP000000628"/>
    </source>
</evidence>
<dbReference type="EMBL" id="CP001706">
    <property type="protein sequence ID" value="ACV09793.1"/>
    <property type="molecule type" value="Genomic_DNA"/>
</dbReference>
<dbReference type="KEGG" id="jde:Jden_2296"/>
<reference evidence="1 3" key="1">
    <citation type="journal article" date="2009" name="Stand. Genomic Sci.">
        <title>Complete genome sequence of Jonesia denitrificans type strain (Prevot 55134).</title>
        <authorList>
            <person name="Pukall R."/>
            <person name="Gehrich-Schroter G."/>
            <person name="Lapidus A."/>
            <person name="Nolan M."/>
            <person name="Glavina Del Rio T."/>
            <person name="Lucas S."/>
            <person name="Chen F."/>
            <person name="Tice H."/>
            <person name="Pitluck S."/>
            <person name="Cheng J.F."/>
            <person name="Copeland A."/>
            <person name="Saunders E."/>
            <person name="Brettin T."/>
            <person name="Detter J.C."/>
            <person name="Bruce D."/>
            <person name="Goodwin L."/>
            <person name="Pati A."/>
            <person name="Ivanova N."/>
            <person name="Mavromatis K."/>
            <person name="Ovchinnikova G."/>
            <person name="Chen A."/>
            <person name="Palaniappan K."/>
            <person name="Land M."/>
            <person name="Hauser L."/>
            <person name="Chang Y.J."/>
            <person name="Jeffries C.D."/>
            <person name="Chain P."/>
            <person name="Goker M."/>
            <person name="Bristow J."/>
            <person name="Eisen J.A."/>
            <person name="Markowitz V."/>
            <person name="Hugenholtz P."/>
            <person name="Kyrpides N.C."/>
            <person name="Klenk H.P."/>
            <person name="Han C."/>
        </authorList>
    </citation>
    <scope>NUCLEOTIDE SEQUENCE [LARGE SCALE GENOMIC DNA]</scope>
    <source>
        <strain evidence="3">ATCC 14870 / DSM 20603 / BCRC 15368 / CIP 55.134 / JCM 11481 / NBRC 15587 / NCTC 10816 / Prevot 55134</strain>
        <strain evidence="1">DSM 20603</strain>
    </source>
</reference>
<dbReference type="OrthoDB" id="4559988at2"/>
<proteinExistence type="predicted"/>
<dbReference type="KEGG" id="jde:Jden_2156"/>
<dbReference type="RefSeq" id="WP_015772421.1">
    <property type="nucleotide sequence ID" value="NC_013174.1"/>
</dbReference>
<organism evidence="1 3">
    <name type="scientific">Jonesia denitrificans (strain ATCC 14870 / DSM 20603 / BCRC 15368 / CIP 55.134 / JCM 11481 / NBRC 15587 / NCTC 10816 / Prevot 55134)</name>
    <name type="common">Listeria denitrificans</name>
    <dbReference type="NCBI Taxonomy" id="471856"/>
    <lineage>
        <taxon>Bacteria</taxon>
        <taxon>Bacillati</taxon>
        <taxon>Actinomycetota</taxon>
        <taxon>Actinomycetes</taxon>
        <taxon>Micrococcales</taxon>
        <taxon>Jonesiaceae</taxon>
        <taxon>Jonesia</taxon>
    </lineage>
</organism>
<gene>
    <name evidence="1" type="ordered locus">Jden_2156</name>
    <name evidence="2" type="ordered locus">Jden_2296</name>
</gene>